<dbReference type="GO" id="GO:0016020">
    <property type="term" value="C:membrane"/>
    <property type="evidence" value="ECO:0007669"/>
    <property type="project" value="UniProtKB-SubCell"/>
</dbReference>
<dbReference type="GO" id="GO:0007234">
    <property type="term" value="P:osmosensory signaling via phosphorelay pathway"/>
    <property type="evidence" value="ECO:0007669"/>
    <property type="project" value="TreeGrafter"/>
</dbReference>
<dbReference type="SMART" id="SM00065">
    <property type="entry name" value="GAF"/>
    <property type="match status" value="1"/>
</dbReference>
<dbReference type="PANTHER" id="PTHR42878:SF7">
    <property type="entry name" value="SENSOR HISTIDINE KINASE GLRK"/>
    <property type="match status" value="1"/>
</dbReference>
<dbReference type="SMART" id="SM00387">
    <property type="entry name" value="HATPase_c"/>
    <property type="match status" value="1"/>
</dbReference>
<keyword evidence="9" id="KW-0067">ATP-binding</keyword>
<evidence type="ECO:0000256" key="7">
    <source>
        <dbReference type="ARBA" id="ARBA00022741"/>
    </source>
</evidence>
<dbReference type="EMBL" id="LT859958">
    <property type="protein sequence ID" value="SMX53650.1"/>
    <property type="molecule type" value="Genomic_DNA"/>
</dbReference>
<dbReference type="InterPro" id="IPR036890">
    <property type="entry name" value="HATPase_C_sf"/>
</dbReference>
<dbReference type="SMART" id="SM00388">
    <property type="entry name" value="HisKA"/>
    <property type="match status" value="1"/>
</dbReference>
<keyword evidence="12" id="KW-0472">Membrane</keyword>
<dbReference type="CDD" id="cd00130">
    <property type="entry name" value="PAS"/>
    <property type="match status" value="1"/>
</dbReference>
<comment type="catalytic activity">
    <reaction evidence="1">
        <text>ATP + protein L-histidine = ADP + protein N-phospho-L-histidine.</text>
        <dbReference type="EC" id="2.7.13.3"/>
    </reaction>
</comment>
<dbReference type="KEGG" id="abat:CFX1CAM_0584"/>
<dbReference type="FunFam" id="3.30.565.10:FF:000006">
    <property type="entry name" value="Sensor histidine kinase WalK"/>
    <property type="match status" value="1"/>
</dbReference>
<dbReference type="GO" id="GO:0005524">
    <property type="term" value="F:ATP binding"/>
    <property type="evidence" value="ECO:0007669"/>
    <property type="project" value="UniProtKB-KW"/>
</dbReference>
<evidence type="ECO:0000256" key="9">
    <source>
        <dbReference type="ARBA" id="ARBA00022840"/>
    </source>
</evidence>
<dbReference type="InterPro" id="IPR000014">
    <property type="entry name" value="PAS"/>
</dbReference>
<dbReference type="Gene3D" id="1.10.287.130">
    <property type="match status" value="1"/>
</dbReference>
<dbReference type="InterPro" id="IPR029016">
    <property type="entry name" value="GAF-like_dom_sf"/>
</dbReference>
<dbReference type="PROSITE" id="PS50112">
    <property type="entry name" value="PAS"/>
    <property type="match status" value="1"/>
</dbReference>
<dbReference type="Pfam" id="PF13426">
    <property type="entry name" value="PAS_9"/>
    <property type="match status" value="1"/>
</dbReference>
<dbReference type="InterPro" id="IPR050351">
    <property type="entry name" value="BphY/WalK/GraS-like"/>
</dbReference>
<dbReference type="Gene3D" id="3.30.450.40">
    <property type="match status" value="1"/>
</dbReference>
<evidence type="ECO:0000256" key="11">
    <source>
        <dbReference type="ARBA" id="ARBA00023012"/>
    </source>
</evidence>
<dbReference type="InterPro" id="IPR036097">
    <property type="entry name" value="HisK_dim/P_sf"/>
</dbReference>
<accession>A0A1Y6K6I1</accession>
<dbReference type="Pfam" id="PF00512">
    <property type="entry name" value="HisKA"/>
    <property type="match status" value="1"/>
</dbReference>
<dbReference type="Gene3D" id="3.30.450.20">
    <property type="entry name" value="PAS domain"/>
    <property type="match status" value="1"/>
</dbReference>
<dbReference type="SUPFAM" id="SSF47384">
    <property type="entry name" value="Homodimeric domain of signal transducing histidine kinase"/>
    <property type="match status" value="1"/>
</dbReference>
<evidence type="ECO:0000313" key="16">
    <source>
        <dbReference type="Proteomes" id="UP000195514"/>
    </source>
</evidence>
<evidence type="ECO:0000256" key="12">
    <source>
        <dbReference type="ARBA" id="ARBA00023136"/>
    </source>
</evidence>
<gene>
    <name evidence="15" type="ORF">CFX1CAM_0584</name>
</gene>
<dbReference type="GO" id="GO:0000156">
    <property type="term" value="F:phosphorelay response regulator activity"/>
    <property type="evidence" value="ECO:0007669"/>
    <property type="project" value="TreeGrafter"/>
</dbReference>
<evidence type="ECO:0000256" key="10">
    <source>
        <dbReference type="ARBA" id="ARBA00022989"/>
    </source>
</evidence>
<keyword evidence="8 15" id="KW-0418">Kinase</keyword>
<dbReference type="PROSITE" id="PS50109">
    <property type="entry name" value="HIS_KIN"/>
    <property type="match status" value="1"/>
</dbReference>
<dbReference type="Proteomes" id="UP000195514">
    <property type="component" value="Chromosome I"/>
</dbReference>
<evidence type="ECO:0000256" key="2">
    <source>
        <dbReference type="ARBA" id="ARBA00004141"/>
    </source>
</evidence>
<protein>
    <recommendedName>
        <fullName evidence="3">histidine kinase</fullName>
        <ecNumber evidence="3">2.7.13.3</ecNumber>
    </recommendedName>
</protein>
<dbReference type="RefSeq" id="WP_087861579.1">
    <property type="nucleotide sequence ID" value="NZ_LT859958.1"/>
</dbReference>
<evidence type="ECO:0000256" key="8">
    <source>
        <dbReference type="ARBA" id="ARBA00022777"/>
    </source>
</evidence>
<dbReference type="SUPFAM" id="SSF55781">
    <property type="entry name" value="GAF domain-like"/>
    <property type="match status" value="1"/>
</dbReference>
<evidence type="ECO:0000256" key="5">
    <source>
        <dbReference type="ARBA" id="ARBA00022679"/>
    </source>
</evidence>
<keyword evidence="4" id="KW-0597">Phosphoprotein</keyword>
<proteinExistence type="predicted"/>
<organism evidence="15 16">
    <name type="scientific">Candidatus Brevifilum fermentans</name>
    <dbReference type="NCBI Taxonomy" id="1986204"/>
    <lineage>
        <taxon>Bacteria</taxon>
        <taxon>Bacillati</taxon>
        <taxon>Chloroflexota</taxon>
        <taxon>Anaerolineae</taxon>
        <taxon>Anaerolineales</taxon>
        <taxon>Anaerolineaceae</taxon>
        <taxon>Candidatus Brevifilum</taxon>
    </lineage>
</organism>
<dbReference type="AlphaFoldDB" id="A0A1Y6K6I1"/>
<dbReference type="OrthoDB" id="9777816at2"/>
<reference evidence="16" key="1">
    <citation type="submission" date="2017-05" db="EMBL/GenBank/DDBJ databases">
        <authorList>
            <person name="Kirkegaard R."/>
            <person name="Mcilroy J S."/>
        </authorList>
    </citation>
    <scope>NUCLEOTIDE SEQUENCE [LARGE SCALE GENOMIC DNA]</scope>
</reference>
<dbReference type="GO" id="GO:0000155">
    <property type="term" value="F:phosphorelay sensor kinase activity"/>
    <property type="evidence" value="ECO:0007669"/>
    <property type="project" value="InterPro"/>
</dbReference>
<dbReference type="GO" id="GO:0030295">
    <property type="term" value="F:protein kinase activator activity"/>
    <property type="evidence" value="ECO:0007669"/>
    <property type="project" value="TreeGrafter"/>
</dbReference>
<dbReference type="InterPro" id="IPR005467">
    <property type="entry name" value="His_kinase_dom"/>
</dbReference>
<dbReference type="InterPro" id="IPR004358">
    <property type="entry name" value="Sig_transdc_His_kin-like_C"/>
</dbReference>
<feature type="domain" description="PAS" evidence="14">
    <location>
        <begin position="164"/>
        <end position="206"/>
    </location>
</feature>
<dbReference type="PANTHER" id="PTHR42878">
    <property type="entry name" value="TWO-COMPONENT HISTIDINE KINASE"/>
    <property type="match status" value="1"/>
</dbReference>
<dbReference type="PRINTS" id="PR00344">
    <property type="entry name" value="BCTRLSENSOR"/>
</dbReference>
<dbReference type="Gene3D" id="3.30.565.10">
    <property type="entry name" value="Histidine kinase-like ATPase, C-terminal domain"/>
    <property type="match status" value="1"/>
</dbReference>
<evidence type="ECO:0000256" key="1">
    <source>
        <dbReference type="ARBA" id="ARBA00000085"/>
    </source>
</evidence>
<evidence type="ECO:0000256" key="3">
    <source>
        <dbReference type="ARBA" id="ARBA00012438"/>
    </source>
</evidence>
<dbReference type="CDD" id="cd00075">
    <property type="entry name" value="HATPase"/>
    <property type="match status" value="1"/>
</dbReference>
<dbReference type="Pfam" id="PF02518">
    <property type="entry name" value="HATPase_c"/>
    <property type="match status" value="1"/>
</dbReference>
<dbReference type="SUPFAM" id="SSF55874">
    <property type="entry name" value="ATPase domain of HSP90 chaperone/DNA topoisomerase II/histidine kinase"/>
    <property type="match status" value="1"/>
</dbReference>
<evidence type="ECO:0000259" key="13">
    <source>
        <dbReference type="PROSITE" id="PS50109"/>
    </source>
</evidence>
<dbReference type="InterPro" id="IPR003594">
    <property type="entry name" value="HATPase_dom"/>
</dbReference>
<dbReference type="SUPFAM" id="SSF55785">
    <property type="entry name" value="PYP-like sensor domain (PAS domain)"/>
    <property type="match status" value="1"/>
</dbReference>
<sequence>MLPDIRVRQRDYLLEISRALTEELDLDKLLGRILKYSIEMLAGHAGFIALNDPQGRWYLAVADGLPEAIQRYLNSWLEKISPTPSLTDNQLSELNHLLQQISMGTLSAVGLPLFAQRAVIGFIYIFRNYQGTFSTNDRSLLSSFANQAAIAVRNARLYTEINREKQHTDAILDSAADGILILRPDRTIERTNAAFARLYGRSQEELQSLNHEDVIRWTKLPNGITLEKAEAGGWPLSPRAHLYVEGDLERPNGQPPLPVGITYAPLISTDSTLISTIVTVRDITRFRQADELKSEFISIISHELKTPVALIKGYVSTLRRDDVQWDRAIMESSLQVIEEEADRLTDLIENLLEANRLQMNGVQLKKADVNFYQLVDRLAKRFQVQSAAHQIIIDIPKDFPIIMADETRIEQVLSNLISNAIKYAPSGEIRISGQTLPDQVVICVIDAGPGIATGDLPHIFDRFYRAQDTSRKTQGAGLGLYLARATIEAHGGRMWADAKTDTGARVCFSLPRD</sequence>
<keyword evidence="11" id="KW-0902">Two-component regulatory system</keyword>
<evidence type="ECO:0000313" key="15">
    <source>
        <dbReference type="EMBL" id="SMX53650.1"/>
    </source>
</evidence>
<dbReference type="Pfam" id="PF13185">
    <property type="entry name" value="GAF_2"/>
    <property type="match status" value="1"/>
</dbReference>
<dbReference type="InterPro" id="IPR035965">
    <property type="entry name" value="PAS-like_dom_sf"/>
</dbReference>
<name>A0A1Y6K6I1_9CHLR</name>
<comment type="subcellular location">
    <subcellularLocation>
        <location evidence="2">Membrane</location>
        <topology evidence="2">Multi-pass membrane protein</topology>
    </subcellularLocation>
</comment>
<dbReference type="InterPro" id="IPR003661">
    <property type="entry name" value="HisK_dim/P_dom"/>
</dbReference>
<dbReference type="SMART" id="SM00091">
    <property type="entry name" value="PAS"/>
    <property type="match status" value="1"/>
</dbReference>
<dbReference type="EC" id="2.7.13.3" evidence="3"/>
<keyword evidence="5" id="KW-0808">Transferase</keyword>
<keyword evidence="6" id="KW-0812">Transmembrane</keyword>
<evidence type="ECO:0000256" key="4">
    <source>
        <dbReference type="ARBA" id="ARBA00022553"/>
    </source>
</evidence>
<keyword evidence="16" id="KW-1185">Reference proteome</keyword>
<dbReference type="CDD" id="cd00082">
    <property type="entry name" value="HisKA"/>
    <property type="match status" value="1"/>
</dbReference>
<feature type="domain" description="Histidine kinase" evidence="13">
    <location>
        <begin position="299"/>
        <end position="513"/>
    </location>
</feature>
<dbReference type="InterPro" id="IPR003018">
    <property type="entry name" value="GAF"/>
</dbReference>
<evidence type="ECO:0000256" key="6">
    <source>
        <dbReference type="ARBA" id="ARBA00022692"/>
    </source>
</evidence>
<keyword evidence="7" id="KW-0547">Nucleotide-binding</keyword>
<keyword evidence="10" id="KW-1133">Transmembrane helix</keyword>
<evidence type="ECO:0000259" key="14">
    <source>
        <dbReference type="PROSITE" id="PS50112"/>
    </source>
</evidence>
<dbReference type="FunFam" id="1.10.287.130:FF:000001">
    <property type="entry name" value="Two-component sensor histidine kinase"/>
    <property type="match status" value="1"/>
</dbReference>